<dbReference type="SUPFAM" id="SSF53448">
    <property type="entry name" value="Nucleotide-diphospho-sugar transferases"/>
    <property type="match status" value="1"/>
</dbReference>
<feature type="domain" description="Glycosyltransferase 2-like" evidence="6">
    <location>
        <begin position="39"/>
        <end position="209"/>
    </location>
</feature>
<dbReference type="PANTHER" id="PTHR43179:SF12">
    <property type="entry name" value="GALACTOFURANOSYLTRANSFERASE GLFT2"/>
    <property type="match status" value="1"/>
</dbReference>
<dbReference type="EMBL" id="QSJI01000002">
    <property type="protein sequence ID" value="RHD56546.1"/>
    <property type="molecule type" value="Genomic_DNA"/>
</dbReference>
<evidence type="ECO:0000313" key="8">
    <source>
        <dbReference type="Proteomes" id="UP000286050"/>
    </source>
</evidence>
<dbReference type="PANTHER" id="PTHR43179">
    <property type="entry name" value="RHAMNOSYLTRANSFERASE WBBL"/>
    <property type="match status" value="1"/>
</dbReference>
<keyword evidence="4 7" id="KW-0808">Transferase</keyword>
<comment type="similarity">
    <text evidence="2">Belongs to the glycosyltransferase 2 family.</text>
</comment>
<keyword evidence="3" id="KW-0328">Glycosyltransferase</keyword>
<comment type="pathway">
    <text evidence="1">Cell wall biogenesis; cell wall polysaccharide biosynthesis.</text>
</comment>
<dbReference type="GO" id="GO:0016757">
    <property type="term" value="F:glycosyltransferase activity"/>
    <property type="evidence" value="ECO:0007669"/>
    <property type="project" value="UniProtKB-KW"/>
</dbReference>
<dbReference type="Pfam" id="PF00535">
    <property type="entry name" value="Glycos_transf_2"/>
    <property type="match status" value="1"/>
</dbReference>
<reference evidence="7 8" key="1">
    <citation type="submission" date="2018-08" db="EMBL/GenBank/DDBJ databases">
        <title>A genome reference for cultivated species of the human gut microbiota.</title>
        <authorList>
            <person name="Zou Y."/>
            <person name="Xue W."/>
            <person name="Luo G."/>
        </authorList>
    </citation>
    <scope>NUCLEOTIDE SEQUENCE [LARGE SCALE GENOMIC DNA]</scope>
    <source>
        <strain evidence="7 8">AM30-5LB</strain>
    </source>
</reference>
<feature type="region of interest" description="Disordered" evidence="5">
    <location>
        <begin position="1"/>
        <end position="29"/>
    </location>
</feature>
<proteinExistence type="inferred from homology"/>
<evidence type="ECO:0000256" key="4">
    <source>
        <dbReference type="ARBA" id="ARBA00022679"/>
    </source>
</evidence>
<sequence>MIAPSAPQKGEHVTEQPQTGNTISNGSSTAPNRIDKLAIVVVTFKRQELLAKLFDSFCGLTRAPWRIFIVDNENSEQTRQMVEDLGRHTDELWGVESNAADAEGGTARVVYAPQSDNLGGAGGFSAGVKRAYELDAQWFWVMDDDVMVVPEAIERLEPWTHTHRVVQGSRFDYDGGPFYWQYHFIVPLGIPNPIAPAAFDESGFRAMNTMCFEGGLFARSVVDEIGFPDPRFFIYWDDTVYGYLASKVTESIVVSDIILQRSRDIPNWDIAGVRQLNGTSDMNRYHIMRNRGYMMQYFRLHGDYNRFLFGLGTAATFAKEVIRLIAVDHKFKTGMSALFRGMRDARKIYRDKTWEPMPPLK</sequence>
<organism evidence="7 8">
    <name type="scientific">Collinsella intestinalis</name>
    <dbReference type="NCBI Taxonomy" id="147207"/>
    <lineage>
        <taxon>Bacteria</taxon>
        <taxon>Bacillati</taxon>
        <taxon>Actinomycetota</taxon>
        <taxon>Coriobacteriia</taxon>
        <taxon>Coriobacteriales</taxon>
        <taxon>Coriobacteriaceae</taxon>
        <taxon>Collinsella</taxon>
    </lineage>
</organism>
<evidence type="ECO:0000259" key="6">
    <source>
        <dbReference type="Pfam" id="PF00535"/>
    </source>
</evidence>
<dbReference type="Gene3D" id="3.90.550.10">
    <property type="entry name" value="Spore Coat Polysaccharide Biosynthesis Protein SpsA, Chain A"/>
    <property type="match status" value="1"/>
</dbReference>
<dbReference type="Proteomes" id="UP000286050">
    <property type="component" value="Unassembled WGS sequence"/>
</dbReference>
<dbReference type="InterPro" id="IPR029044">
    <property type="entry name" value="Nucleotide-diphossugar_trans"/>
</dbReference>
<evidence type="ECO:0000256" key="1">
    <source>
        <dbReference type="ARBA" id="ARBA00004776"/>
    </source>
</evidence>
<dbReference type="AlphaFoldDB" id="A0A414FY82"/>
<evidence type="ECO:0000313" key="7">
    <source>
        <dbReference type="EMBL" id="RHD56546.1"/>
    </source>
</evidence>
<protein>
    <submittedName>
        <fullName evidence="7">Glycosyltransferase</fullName>
    </submittedName>
</protein>
<name>A0A414FY82_9ACTN</name>
<gene>
    <name evidence="7" type="ORF">DW787_03100</name>
</gene>
<evidence type="ECO:0000256" key="5">
    <source>
        <dbReference type="SAM" id="MobiDB-lite"/>
    </source>
</evidence>
<accession>A0A414FY82</accession>
<evidence type="ECO:0000256" key="2">
    <source>
        <dbReference type="ARBA" id="ARBA00006739"/>
    </source>
</evidence>
<dbReference type="InterPro" id="IPR001173">
    <property type="entry name" value="Glyco_trans_2-like"/>
</dbReference>
<evidence type="ECO:0000256" key="3">
    <source>
        <dbReference type="ARBA" id="ARBA00022676"/>
    </source>
</evidence>
<comment type="caution">
    <text evidence="7">The sequence shown here is derived from an EMBL/GenBank/DDBJ whole genome shotgun (WGS) entry which is preliminary data.</text>
</comment>
<feature type="compositionally biased region" description="Polar residues" evidence="5">
    <location>
        <begin position="15"/>
        <end position="29"/>
    </location>
</feature>